<feature type="compositionally biased region" description="Basic and acidic residues" evidence="6">
    <location>
        <begin position="17"/>
        <end position="35"/>
    </location>
</feature>
<keyword evidence="5" id="KW-0539">Nucleus</keyword>
<dbReference type="InterPro" id="IPR050815">
    <property type="entry name" value="TF_fung"/>
</dbReference>
<keyword evidence="4" id="KW-0804">Transcription</keyword>
<evidence type="ECO:0000256" key="5">
    <source>
        <dbReference type="ARBA" id="ARBA00023242"/>
    </source>
</evidence>
<dbReference type="GO" id="GO:0005634">
    <property type="term" value="C:nucleus"/>
    <property type="evidence" value="ECO:0007669"/>
    <property type="project" value="UniProtKB-SubCell"/>
</dbReference>
<dbReference type="GO" id="GO:0046872">
    <property type="term" value="F:metal ion binding"/>
    <property type="evidence" value="ECO:0007669"/>
    <property type="project" value="UniProtKB-KW"/>
</dbReference>
<dbReference type="GO" id="GO:0000981">
    <property type="term" value="F:DNA-binding transcription factor activity, RNA polymerase II-specific"/>
    <property type="evidence" value="ECO:0007669"/>
    <property type="project" value="InterPro"/>
</dbReference>
<feature type="region of interest" description="Disordered" evidence="6">
    <location>
        <begin position="1"/>
        <end position="43"/>
    </location>
</feature>
<dbReference type="OrthoDB" id="2399539at2759"/>
<dbReference type="CDD" id="cd12148">
    <property type="entry name" value="fungal_TF_MHR"/>
    <property type="match status" value="1"/>
</dbReference>
<comment type="subcellular location">
    <subcellularLocation>
        <location evidence="1">Nucleus</location>
    </subcellularLocation>
</comment>
<sequence length="448" mass="50774">MGRLTHPTGSVFPVRGQPDHDREYRHPRARADKASARQGSAAKVRRSILDGPVSRHEAAEDWDNLPPLGDLIDGVNRFTRYYFQLGFIPKQQYPERLRKDRRSVNLFLLLSILSISARLSPAMKVRYGTGVKAAEFFMERASNIAIGEVYQEPTLERCQAFFLLSIAQQGSGLRNKSYWMLHSQDSLHSGPLSPVSLAAADITALLPCNEEDFAHGREPKSRAALEGTPPAVDDPSLIRDPNRSLFATLMQIHHFWGIVGRRAVSYSKSSRPWEPTSEFSQMARRLQEWELNLPHEHMWSNFLLKSYKAAGQDLVGFDLCGVPTRHTEFELVLTFLQAYLCVTMMTRLCNIVLRRPYLTELIKPDPKDGPKQAFFDELSKQLFRNVRQLYEQVDAQFTDRAPDESVGAQIAAFCVYSCGLFSTYICKYPKCRSSRAPIPPRACGLNFG</sequence>
<dbReference type="AlphaFoldDB" id="A0A2K3QI09"/>
<keyword evidence="2" id="KW-0479">Metal-binding</keyword>
<comment type="caution">
    <text evidence="7">The sequence shown here is derived from an EMBL/GenBank/DDBJ whole genome shotgun (WGS) entry which is preliminary data.</text>
</comment>
<dbReference type="Proteomes" id="UP000236621">
    <property type="component" value="Unassembled WGS sequence"/>
</dbReference>
<organism evidence="7 8">
    <name type="scientific">Tolypocladium capitatum</name>
    <dbReference type="NCBI Taxonomy" id="45235"/>
    <lineage>
        <taxon>Eukaryota</taxon>
        <taxon>Fungi</taxon>
        <taxon>Dikarya</taxon>
        <taxon>Ascomycota</taxon>
        <taxon>Pezizomycotina</taxon>
        <taxon>Sordariomycetes</taxon>
        <taxon>Hypocreomycetidae</taxon>
        <taxon>Hypocreales</taxon>
        <taxon>Ophiocordycipitaceae</taxon>
        <taxon>Tolypocladium</taxon>
    </lineage>
</organism>
<evidence type="ECO:0000256" key="2">
    <source>
        <dbReference type="ARBA" id="ARBA00022723"/>
    </source>
</evidence>
<name>A0A2K3QI09_9HYPO</name>
<protein>
    <submittedName>
        <fullName evidence="7">Transcriptional regulatory protein</fullName>
    </submittedName>
</protein>
<dbReference type="PANTHER" id="PTHR47338">
    <property type="entry name" value="ZN(II)2CYS6 TRANSCRIPTION FACTOR (EUROFUNG)-RELATED"/>
    <property type="match status" value="1"/>
</dbReference>
<evidence type="ECO:0000256" key="1">
    <source>
        <dbReference type="ARBA" id="ARBA00004123"/>
    </source>
</evidence>
<keyword evidence="3" id="KW-0805">Transcription regulation</keyword>
<dbReference type="PANTHER" id="PTHR47338:SF5">
    <property type="entry name" value="ZN(II)2CYS6 TRANSCRIPTION FACTOR (EUROFUNG)"/>
    <property type="match status" value="1"/>
</dbReference>
<reference evidence="7 8" key="1">
    <citation type="submission" date="2017-08" db="EMBL/GenBank/DDBJ databases">
        <title>Harnessing the power of phylogenomics to disentangle the directionality and signatures of interkingdom host jumping in the parasitic fungal genus Tolypocladium.</title>
        <authorList>
            <person name="Quandt C.A."/>
            <person name="Patterson W."/>
            <person name="Spatafora J.W."/>
        </authorList>
    </citation>
    <scope>NUCLEOTIDE SEQUENCE [LARGE SCALE GENOMIC DNA]</scope>
    <source>
        <strain evidence="7 8">CBS 113982</strain>
    </source>
</reference>
<accession>A0A2K3QI09</accession>
<evidence type="ECO:0000256" key="6">
    <source>
        <dbReference type="SAM" id="MobiDB-lite"/>
    </source>
</evidence>
<evidence type="ECO:0000256" key="3">
    <source>
        <dbReference type="ARBA" id="ARBA00023015"/>
    </source>
</evidence>
<gene>
    <name evidence="7" type="ORF">TCAP_02874</name>
</gene>
<keyword evidence="8" id="KW-1185">Reference proteome</keyword>
<proteinExistence type="predicted"/>
<evidence type="ECO:0000313" key="8">
    <source>
        <dbReference type="Proteomes" id="UP000236621"/>
    </source>
</evidence>
<dbReference type="STRING" id="45235.A0A2K3QI09"/>
<evidence type="ECO:0000256" key="4">
    <source>
        <dbReference type="ARBA" id="ARBA00023163"/>
    </source>
</evidence>
<dbReference type="EMBL" id="NRSZ01000447">
    <property type="protein sequence ID" value="PNY27188.1"/>
    <property type="molecule type" value="Genomic_DNA"/>
</dbReference>
<evidence type="ECO:0000313" key="7">
    <source>
        <dbReference type="EMBL" id="PNY27188.1"/>
    </source>
</evidence>